<name>F0ZL22_DICPU</name>
<dbReference type="OMA" id="DFLSDFM"/>
<dbReference type="EMBL" id="GL871062">
    <property type="protein sequence ID" value="EGC35383.1"/>
    <property type="molecule type" value="Genomic_DNA"/>
</dbReference>
<dbReference type="eggNOG" id="KOG2497">
    <property type="taxonomic scope" value="Eukaryota"/>
</dbReference>
<accession>F0ZL22</accession>
<dbReference type="SUPFAM" id="SSF53335">
    <property type="entry name" value="S-adenosyl-L-methionine-dependent methyltransferases"/>
    <property type="match status" value="1"/>
</dbReference>
<organism evidence="1 2">
    <name type="scientific">Dictyostelium purpureum</name>
    <name type="common">Slime mold</name>
    <dbReference type="NCBI Taxonomy" id="5786"/>
    <lineage>
        <taxon>Eukaryota</taxon>
        <taxon>Amoebozoa</taxon>
        <taxon>Evosea</taxon>
        <taxon>Eumycetozoa</taxon>
        <taxon>Dictyostelia</taxon>
        <taxon>Dictyosteliales</taxon>
        <taxon>Dictyosteliaceae</taxon>
        <taxon>Dictyostelium</taxon>
    </lineage>
</organism>
<dbReference type="Gene3D" id="3.40.50.150">
    <property type="entry name" value="Vaccinia Virus protein VP39"/>
    <property type="match status" value="1"/>
</dbReference>
<dbReference type="GO" id="GO:0008276">
    <property type="term" value="F:protein methyltransferase activity"/>
    <property type="evidence" value="ECO:0000318"/>
    <property type="project" value="GO_Central"/>
</dbReference>
<reference evidence="2" key="1">
    <citation type="journal article" date="2011" name="Genome Biol.">
        <title>Comparative genomics of the social amoebae Dictyostelium discoideum and Dictyostelium purpureum.</title>
        <authorList>
            <consortium name="US DOE Joint Genome Institute (JGI-PGF)"/>
            <person name="Sucgang R."/>
            <person name="Kuo A."/>
            <person name="Tian X."/>
            <person name="Salerno W."/>
            <person name="Parikh A."/>
            <person name="Feasley C.L."/>
            <person name="Dalin E."/>
            <person name="Tu H."/>
            <person name="Huang E."/>
            <person name="Barry K."/>
            <person name="Lindquist E."/>
            <person name="Shapiro H."/>
            <person name="Bruce D."/>
            <person name="Schmutz J."/>
            <person name="Salamov A."/>
            <person name="Fey P."/>
            <person name="Gaudet P."/>
            <person name="Anjard C."/>
            <person name="Babu M.M."/>
            <person name="Basu S."/>
            <person name="Bushmanova Y."/>
            <person name="van der Wel H."/>
            <person name="Katoh-Kurasawa M."/>
            <person name="Dinh C."/>
            <person name="Coutinho P.M."/>
            <person name="Saito T."/>
            <person name="Elias M."/>
            <person name="Schaap P."/>
            <person name="Kay R.R."/>
            <person name="Henrissat B."/>
            <person name="Eichinger L."/>
            <person name="Rivero F."/>
            <person name="Putnam N.H."/>
            <person name="West C.M."/>
            <person name="Loomis W.F."/>
            <person name="Chisholm R.L."/>
            <person name="Shaulsky G."/>
            <person name="Strassmann J.E."/>
            <person name="Queller D.C."/>
            <person name="Kuspa A."/>
            <person name="Grigoriev I.V."/>
        </authorList>
    </citation>
    <scope>NUCLEOTIDE SEQUENCE [LARGE SCALE GENOMIC DNA]</scope>
    <source>
        <strain evidence="2">QSDP1</strain>
    </source>
</reference>
<dbReference type="Proteomes" id="UP000001064">
    <property type="component" value="Unassembled WGS sequence"/>
</dbReference>
<dbReference type="PANTHER" id="PTHR14614">
    <property type="entry name" value="HEPATOCELLULAR CARCINOMA-ASSOCIATED ANTIGEN"/>
    <property type="match status" value="1"/>
</dbReference>
<dbReference type="VEuPathDB" id="AmoebaDB:DICPUDRAFT_152320"/>
<proteinExistence type="predicted"/>
<evidence type="ECO:0000313" key="1">
    <source>
        <dbReference type="EMBL" id="EGC35383.1"/>
    </source>
</evidence>
<gene>
    <name evidence="1" type="ORF">DICPUDRAFT_152320</name>
</gene>
<dbReference type="RefSeq" id="XP_003288121.1">
    <property type="nucleotide sequence ID" value="XM_003288073.1"/>
</dbReference>
<dbReference type="OrthoDB" id="17033at2759"/>
<evidence type="ECO:0000313" key="2">
    <source>
        <dbReference type="Proteomes" id="UP000001064"/>
    </source>
</evidence>
<dbReference type="InParanoid" id="F0ZL22"/>
<protein>
    <submittedName>
        <fullName evidence="1">Uncharacterized protein</fullName>
    </submittedName>
</protein>
<dbReference type="GeneID" id="10501519"/>
<dbReference type="PANTHER" id="PTHR14614:SF132">
    <property type="entry name" value="PROTEIN-LYSINE METHYLTRANSFERASE C42C1.13"/>
    <property type="match status" value="1"/>
</dbReference>
<dbReference type="KEGG" id="dpp:DICPUDRAFT_152320"/>
<dbReference type="STRING" id="5786.F0ZL22"/>
<dbReference type="InterPro" id="IPR029063">
    <property type="entry name" value="SAM-dependent_MTases_sf"/>
</dbReference>
<dbReference type="Pfam" id="PF10294">
    <property type="entry name" value="Methyltransf_16"/>
    <property type="match status" value="1"/>
</dbReference>
<keyword evidence="2" id="KW-1185">Reference proteome</keyword>
<dbReference type="InterPro" id="IPR019410">
    <property type="entry name" value="Methyltransf_16"/>
</dbReference>
<sequence length="254" mass="29379">MSDNNNIIINNKDDHNSSDDEDFGLVGLIVEELETYKYKFYDDIKIEIKGQELQNVNVQPSTGLLPWPASRILSQFISKYNDQFKNKNVVELGSGVGLCGLVSSKYSNFTLFTDGDEKSLPLLQDNVEANKDLYKDSKNKPNVERLFWGKTDTLEKFKEQYQSKFEFDIVIGSDLIYVDDSIEPLFYTVDSILSKSQSNSPTFYLSFLDRKNHLPVLKSVSQKYNFTMESIELNFLNYEPSTMSKMFIFKRIYN</sequence>
<dbReference type="AlphaFoldDB" id="F0ZL22"/>